<dbReference type="AlphaFoldDB" id="A0A5M4B721"/>
<sequence length="81" mass="9145">MKNTLKLMAVAFSMFAFSANVQAASFDQEVQIVQEKDGVKQEKKSCCKKDGKKKCDKSEKSCSKEGKEKKSCCKKNKEQKK</sequence>
<keyword evidence="1" id="KW-0732">Signal</keyword>
<comment type="caution">
    <text evidence="2">The sequence shown here is derived from an EMBL/GenBank/DDBJ whole genome shotgun (WGS) entry which is preliminary data.</text>
</comment>
<feature type="signal peptide" evidence="1">
    <location>
        <begin position="1"/>
        <end position="23"/>
    </location>
</feature>
<keyword evidence="3" id="KW-1185">Reference proteome</keyword>
<gene>
    <name evidence="2" type="ORF">RCZ01_03640</name>
</gene>
<proteinExistence type="predicted"/>
<evidence type="ECO:0000256" key="1">
    <source>
        <dbReference type="SAM" id="SignalP"/>
    </source>
</evidence>
<accession>A0A5M4B721</accession>
<name>A0A5M4B721_9FLAO</name>
<evidence type="ECO:0000313" key="2">
    <source>
        <dbReference type="EMBL" id="GET45062.1"/>
    </source>
</evidence>
<evidence type="ECO:0000313" key="3">
    <source>
        <dbReference type="Proteomes" id="UP000398217"/>
    </source>
</evidence>
<reference evidence="3" key="1">
    <citation type="journal article" date="2020" name="Int. J. Syst. Evol. Microbiol.">
        <title>Capnocytophaga felis sp. nov. isolated from the feline oral cavity.</title>
        <authorList>
            <person name="Suzuki M."/>
            <person name="Umeda K."/>
            <person name="Kimura M."/>
            <person name="Imaoka K."/>
            <person name="Morikawa S."/>
            <person name="Maeda K."/>
        </authorList>
    </citation>
    <scope>NUCLEOTIDE SEQUENCE [LARGE SCALE GENOMIC DNA]</scope>
    <source>
        <strain evidence="3">KC07070</strain>
    </source>
</reference>
<organism evidence="2 3">
    <name type="scientific">Capnocytophaga felis</name>
    <dbReference type="NCBI Taxonomy" id="2267611"/>
    <lineage>
        <taxon>Bacteria</taxon>
        <taxon>Pseudomonadati</taxon>
        <taxon>Bacteroidota</taxon>
        <taxon>Flavobacteriia</taxon>
        <taxon>Flavobacteriales</taxon>
        <taxon>Flavobacteriaceae</taxon>
        <taxon>Capnocytophaga</taxon>
    </lineage>
</organism>
<dbReference type="RefSeq" id="WP_155283761.1">
    <property type="nucleotide sequence ID" value="NZ_BLBC01000005.1"/>
</dbReference>
<protein>
    <submittedName>
        <fullName evidence="2">Uncharacterized protein</fullName>
    </submittedName>
</protein>
<dbReference type="Proteomes" id="UP000398217">
    <property type="component" value="Unassembled WGS sequence"/>
</dbReference>
<dbReference type="EMBL" id="BLBC01000005">
    <property type="protein sequence ID" value="GET45062.1"/>
    <property type="molecule type" value="Genomic_DNA"/>
</dbReference>
<feature type="chain" id="PRO_5024312253" evidence="1">
    <location>
        <begin position="24"/>
        <end position="81"/>
    </location>
</feature>